<dbReference type="InterPro" id="IPR011015">
    <property type="entry name" value="LEM/LEM-like_dom_sf"/>
</dbReference>
<dbReference type="GO" id="GO:0004520">
    <property type="term" value="F:DNA endonuclease activity"/>
    <property type="evidence" value="ECO:0007669"/>
    <property type="project" value="TreeGrafter"/>
</dbReference>
<protein>
    <submittedName>
        <fullName evidence="6">LEM domain-containing protein</fullName>
    </submittedName>
</protein>
<sequence length="534" mass="58384">MTNTLHLLAGSSTTTALEAARNLLDLYYIVADSGRGANACARSDEGITPLHMACAYDCLAMVQLLMHYGADPMAEDIHGRTPYSMATGFRGEETCEIARGGGRRRHCTLFLCTFRSASNAESAFSSLRLVGGCPVEAWTTPPRIPTKDAVKEHQRAEEHDPTAFRVSYSTRCDEKYGSDEKDSEKVQTITRYCTPQFEPRMFLILPSVWRNLCSSDNTTIHFQSSPAALLVTEATSGAFTTVVPQTPTGAAAQGPSVWTLSADRSAVPGYPARDIMPKCPAKNMKNATVTFTPRSAATNAAAPTTAYIRSRQRRSHSDPDVKVSQDLPPLPSPSSAEPTRAHTPKTPRNLGQSKARKAVMCSVAPTVTPRQLPLRAPKVAVPKCEPSAPPIEEMPDDDISGWISEKDSSQDTQSGYLTANESFDLIELQRRVEQLKIGERVLSPHVDDGQLRKVRRLTDAQLKAELRKVGIVAGPMCARTRGMYEKKLVAMRRGAAEVKGVRYSRQLELAMLDEVSAADRGKKLDDQLVFKCGN</sequence>
<evidence type="ECO:0000313" key="4">
    <source>
        <dbReference type="EMBL" id="VDL82764.1"/>
    </source>
</evidence>
<dbReference type="PROSITE" id="PS50954">
    <property type="entry name" value="LEM"/>
    <property type="match status" value="1"/>
</dbReference>
<dbReference type="SMART" id="SM00540">
    <property type="entry name" value="LEM"/>
    <property type="match status" value="1"/>
</dbReference>
<evidence type="ECO:0000259" key="3">
    <source>
        <dbReference type="PROSITE" id="PS50954"/>
    </source>
</evidence>
<feature type="compositionally biased region" description="Low complexity" evidence="2">
    <location>
        <begin position="296"/>
        <end position="306"/>
    </location>
</feature>
<organism evidence="6">
    <name type="scientific">Nippostrongylus brasiliensis</name>
    <name type="common">Rat hookworm</name>
    <dbReference type="NCBI Taxonomy" id="27835"/>
    <lineage>
        <taxon>Eukaryota</taxon>
        <taxon>Metazoa</taxon>
        <taxon>Ecdysozoa</taxon>
        <taxon>Nematoda</taxon>
        <taxon>Chromadorea</taxon>
        <taxon>Rhabditida</taxon>
        <taxon>Rhabditina</taxon>
        <taxon>Rhabditomorpha</taxon>
        <taxon>Strongyloidea</taxon>
        <taxon>Heligmosomidae</taxon>
        <taxon>Nippostrongylus</taxon>
    </lineage>
</organism>
<dbReference type="InterPro" id="IPR002110">
    <property type="entry name" value="Ankyrin_rpt"/>
</dbReference>
<name>A0A0N4YP63_NIPBR</name>
<dbReference type="GO" id="GO:0000724">
    <property type="term" value="P:double-strand break repair via homologous recombination"/>
    <property type="evidence" value="ECO:0007669"/>
    <property type="project" value="TreeGrafter"/>
</dbReference>
<dbReference type="Pfam" id="PF13857">
    <property type="entry name" value="Ank_5"/>
    <property type="match status" value="1"/>
</dbReference>
<dbReference type="Proteomes" id="UP000271162">
    <property type="component" value="Unassembled WGS sequence"/>
</dbReference>
<dbReference type="STRING" id="27835.A0A0N4YP63"/>
<dbReference type="GO" id="GO:0005737">
    <property type="term" value="C:cytoplasm"/>
    <property type="evidence" value="ECO:0007669"/>
    <property type="project" value="TreeGrafter"/>
</dbReference>
<gene>
    <name evidence="4" type="ORF">NBR_LOCUS19035</name>
</gene>
<dbReference type="Pfam" id="PF03020">
    <property type="entry name" value="LEM"/>
    <property type="match status" value="1"/>
</dbReference>
<dbReference type="GO" id="GO:0000712">
    <property type="term" value="P:resolution of meiotic recombination intermediates"/>
    <property type="evidence" value="ECO:0007669"/>
    <property type="project" value="TreeGrafter"/>
</dbReference>
<dbReference type="Gene3D" id="1.10.720.40">
    <property type="match status" value="1"/>
</dbReference>
<dbReference type="CDD" id="cd12940">
    <property type="entry name" value="LEM_LAP2_LEMD1"/>
    <property type="match status" value="1"/>
</dbReference>
<dbReference type="SUPFAM" id="SSF48403">
    <property type="entry name" value="Ankyrin repeat"/>
    <property type="match status" value="1"/>
</dbReference>
<dbReference type="EMBL" id="UYSL01023858">
    <property type="protein sequence ID" value="VDL82764.1"/>
    <property type="molecule type" value="Genomic_DNA"/>
</dbReference>
<dbReference type="InterPro" id="IPR003887">
    <property type="entry name" value="LEM_dom"/>
</dbReference>
<feature type="region of interest" description="Disordered" evidence="2">
    <location>
        <begin position="295"/>
        <end position="357"/>
    </location>
</feature>
<dbReference type="PANTHER" id="PTHR46427">
    <property type="entry name" value="ANKYRIN REPEAT AND LEM DOMAIN-CONTAINING PROTEIN 1"/>
    <property type="match status" value="1"/>
</dbReference>
<evidence type="ECO:0000256" key="2">
    <source>
        <dbReference type="SAM" id="MobiDB-lite"/>
    </source>
</evidence>
<dbReference type="PROSITE" id="PS50297">
    <property type="entry name" value="ANK_REP_REGION"/>
    <property type="match status" value="1"/>
</dbReference>
<reference evidence="4 5" key="2">
    <citation type="submission" date="2018-11" db="EMBL/GenBank/DDBJ databases">
        <authorList>
            <consortium name="Pathogen Informatics"/>
        </authorList>
    </citation>
    <scope>NUCLEOTIDE SEQUENCE [LARGE SCALE GENOMIC DNA]</scope>
</reference>
<keyword evidence="1" id="KW-0040">ANK repeat</keyword>
<dbReference type="Gene3D" id="1.25.40.20">
    <property type="entry name" value="Ankyrin repeat-containing domain"/>
    <property type="match status" value="1"/>
</dbReference>
<evidence type="ECO:0000256" key="1">
    <source>
        <dbReference type="PROSITE-ProRule" id="PRU00023"/>
    </source>
</evidence>
<evidence type="ECO:0000313" key="6">
    <source>
        <dbReference type="WBParaSite" id="NBR_0001903401-mRNA-1"/>
    </source>
</evidence>
<dbReference type="AlphaFoldDB" id="A0A0N4YP63"/>
<dbReference type="GO" id="GO:0005654">
    <property type="term" value="C:nucleoplasm"/>
    <property type="evidence" value="ECO:0007669"/>
    <property type="project" value="TreeGrafter"/>
</dbReference>
<accession>A0A0N4YP63</accession>
<dbReference type="InterPro" id="IPR036770">
    <property type="entry name" value="Ankyrin_rpt-contain_sf"/>
</dbReference>
<keyword evidence="5" id="KW-1185">Reference proteome</keyword>
<feature type="repeat" description="ANK" evidence="1">
    <location>
        <begin position="45"/>
        <end position="77"/>
    </location>
</feature>
<reference evidence="6" key="1">
    <citation type="submission" date="2017-02" db="UniProtKB">
        <authorList>
            <consortium name="WormBaseParasite"/>
        </authorList>
    </citation>
    <scope>IDENTIFICATION</scope>
</reference>
<dbReference type="PROSITE" id="PS50088">
    <property type="entry name" value="ANK_REPEAT"/>
    <property type="match status" value="1"/>
</dbReference>
<dbReference type="SMART" id="SM00248">
    <property type="entry name" value="ANK"/>
    <property type="match status" value="1"/>
</dbReference>
<proteinExistence type="predicted"/>
<dbReference type="InterPro" id="IPR034998">
    <property type="entry name" value="ANKLE1"/>
</dbReference>
<dbReference type="SUPFAM" id="SSF63451">
    <property type="entry name" value="LEM domain"/>
    <property type="match status" value="1"/>
</dbReference>
<feature type="domain" description="LEM" evidence="3">
    <location>
        <begin position="451"/>
        <end position="495"/>
    </location>
</feature>
<dbReference type="PANTHER" id="PTHR46427:SF1">
    <property type="entry name" value="ANKYRIN REPEAT AND LEM DOMAIN-CONTAINING PROTEIN 1"/>
    <property type="match status" value="1"/>
</dbReference>
<evidence type="ECO:0000313" key="5">
    <source>
        <dbReference type="Proteomes" id="UP000271162"/>
    </source>
</evidence>
<dbReference type="OMA" id="YYNHESA"/>
<dbReference type="WBParaSite" id="NBR_0001903401-mRNA-1">
    <property type="protein sequence ID" value="NBR_0001903401-mRNA-1"/>
    <property type="gene ID" value="NBR_0001903401"/>
</dbReference>